<dbReference type="AlphaFoldDB" id="A0A9Q3EZ25"/>
<feature type="region of interest" description="Disordered" evidence="1">
    <location>
        <begin position="31"/>
        <end position="75"/>
    </location>
</feature>
<sequence length="75" mass="7734">MNCVICSRILRKFGSAWETRGLLECARFSSSEASGAPTREVYTSVSSDSSSSTGSSLPSSSASPILALAPSDMPG</sequence>
<accession>A0A9Q3EZ25</accession>
<comment type="caution">
    <text evidence="2">The sequence shown here is derived from an EMBL/GenBank/DDBJ whole genome shotgun (WGS) entry which is preliminary data.</text>
</comment>
<feature type="compositionally biased region" description="Low complexity" evidence="1">
    <location>
        <begin position="44"/>
        <end position="75"/>
    </location>
</feature>
<protein>
    <submittedName>
        <fullName evidence="2">Uncharacterized protein</fullName>
    </submittedName>
</protein>
<dbReference type="EMBL" id="AVOT02033541">
    <property type="protein sequence ID" value="MBW0527451.1"/>
    <property type="molecule type" value="Genomic_DNA"/>
</dbReference>
<evidence type="ECO:0000313" key="2">
    <source>
        <dbReference type="EMBL" id="MBW0527451.1"/>
    </source>
</evidence>
<name>A0A9Q3EZ25_9BASI</name>
<dbReference type="Proteomes" id="UP000765509">
    <property type="component" value="Unassembled WGS sequence"/>
</dbReference>
<gene>
    <name evidence="2" type="ORF">O181_067166</name>
</gene>
<organism evidence="2 3">
    <name type="scientific">Austropuccinia psidii MF-1</name>
    <dbReference type="NCBI Taxonomy" id="1389203"/>
    <lineage>
        <taxon>Eukaryota</taxon>
        <taxon>Fungi</taxon>
        <taxon>Dikarya</taxon>
        <taxon>Basidiomycota</taxon>
        <taxon>Pucciniomycotina</taxon>
        <taxon>Pucciniomycetes</taxon>
        <taxon>Pucciniales</taxon>
        <taxon>Sphaerophragmiaceae</taxon>
        <taxon>Austropuccinia</taxon>
    </lineage>
</organism>
<keyword evidence="3" id="KW-1185">Reference proteome</keyword>
<evidence type="ECO:0000256" key="1">
    <source>
        <dbReference type="SAM" id="MobiDB-lite"/>
    </source>
</evidence>
<reference evidence="2" key="1">
    <citation type="submission" date="2021-03" db="EMBL/GenBank/DDBJ databases">
        <title>Draft genome sequence of rust myrtle Austropuccinia psidii MF-1, a brazilian biotype.</title>
        <authorList>
            <person name="Quecine M.C."/>
            <person name="Pachon D.M.R."/>
            <person name="Bonatelli M.L."/>
            <person name="Correr F.H."/>
            <person name="Franceschini L.M."/>
            <person name="Leite T.F."/>
            <person name="Margarido G.R.A."/>
            <person name="Almeida C.A."/>
            <person name="Ferrarezi J.A."/>
            <person name="Labate C.A."/>
        </authorList>
    </citation>
    <scope>NUCLEOTIDE SEQUENCE</scope>
    <source>
        <strain evidence="2">MF-1</strain>
    </source>
</reference>
<proteinExistence type="predicted"/>
<evidence type="ECO:0000313" key="3">
    <source>
        <dbReference type="Proteomes" id="UP000765509"/>
    </source>
</evidence>